<comment type="caution">
    <text evidence="6">The sequence shown here is derived from an EMBL/GenBank/DDBJ whole genome shotgun (WGS) entry which is preliminary data.</text>
</comment>
<dbReference type="Proteomes" id="UP000242133">
    <property type="component" value="Unassembled WGS sequence"/>
</dbReference>
<feature type="domain" description="HTH tetR-type" evidence="5">
    <location>
        <begin position="3"/>
        <end position="63"/>
    </location>
</feature>
<dbReference type="AlphaFoldDB" id="A0A2P8EQN6"/>
<dbReference type="OrthoDB" id="116240at2"/>
<dbReference type="EMBL" id="PYGI01000022">
    <property type="protein sequence ID" value="PSL11787.1"/>
    <property type="molecule type" value="Genomic_DNA"/>
</dbReference>
<dbReference type="InterPro" id="IPR009057">
    <property type="entry name" value="Homeodomain-like_sf"/>
</dbReference>
<gene>
    <name evidence="6" type="ORF">CLV44_1224</name>
</gene>
<dbReference type="GO" id="GO:0003677">
    <property type="term" value="F:DNA binding"/>
    <property type="evidence" value="ECO:0007669"/>
    <property type="project" value="UniProtKB-UniRule"/>
</dbReference>
<dbReference type="Pfam" id="PF16925">
    <property type="entry name" value="TetR_C_13"/>
    <property type="match status" value="1"/>
</dbReference>
<organism evidence="6 7">
    <name type="scientific">Marinobacterium halophilum</name>
    <dbReference type="NCBI Taxonomy" id="267374"/>
    <lineage>
        <taxon>Bacteria</taxon>
        <taxon>Pseudomonadati</taxon>
        <taxon>Pseudomonadota</taxon>
        <taxon>Gammaproteobacteria</taxon>
        <taxon>Oceanospirillales</taxon>
        <taxon>Oceanospirillaceae</taxon>
        <taxon>Marinobacterium</taxon>
    </lineage>
</organism>
<evidence type="ECO:0000256" key="3">
    <source>
        <dbReference type="ARBA" id="ARBA00023163"/>
    </source>
</evidence>
<reference evidence="6 7" key="1">
    <citation type="submission" date="2018-03" db="EMBL/GenBank/DDBJ databases">
        <title>Genomic Encyclopedia of Archaeal and Bacterial Type Strains, Phase II (KMG-II): from individual species to whole genera.</title>
        <authorList>
            <person name="Goeker M."/>
        </authorList>
    </citation>
    <scope>NUCLEOTIDE SEQUENCE [LARGE SCALE GENOMIC DNA]</scope>
    <source>
        <strain evidence="6 7">DSM 17586</strain>
    </source>
</reference>
<dbReference type="SUPFAM" id="SSF48498">
    <property type="entry name" value="Tetracyclin repressor-like, C-terminal domain"/>
    <property type="match status" value="1"/>
</dbReference>
<keyword evidence="2 4" id="KW-0238">DNA-binding</keyword>
<keyword evidence="7" id="KW-1185">Reference proteome</keyword>
<dbReference type="PANTHER" id="PTHR47506">
    <property type="entry name" value="TRANSCRIPTIONAL REGULATORY PROTEIN"/>
    <property type="match status" value="1"/>
</dbReference>
<dbReference type="InterPro" id="IPR001647">
    <property type="entry name" value="HTH_TetR"/>
</dbReference>
<evidence type="ECO:0000256" key="1">
    <source>
        <dbReference type="ARBA" id="ARBA00023015"/>
    </source>
</evidence>
<proteinExistence type="predicted"/>
<dbReference type="InterPro" id="IPR036271">
    <property type="entry name" value="Tet_transcr_reg_TetR-rel_C_sf"/>
</dbReference>
<accession>A0A2P8EQN6</accession>
<dbReference type="PANTHER" id="PTHR47506:SF6">
    <property type="entry name" value="HTH-TYPE TRANSCRIPTIONAL REPRESSOR NEMR"/>
    <property type="match status" value="1"/>
</dbReference>
<keyword evidence="1" id="KW-0805">Transcription regulation</keyword>
<sequence>MPAPRRELLMDTAEQLFYRDGFHATGIDRIQAESGVAKTTLYKHFASKDALILAVLERASMRVRSSLQQQAQRLRGKGLERILAPFEDLQGVCGEDDFNGCLFNNAAAEFMYSNPPIHALAREHMDWMRQFLHQLLEEEGFDPQQAWLLLPLYEGVLTVARVQDSEPAIKQSLTAIRALLQT</sequence>
<dbReference type="InterPro" id="IPR011075">
    <property type="entry name" value="TetR_C"/>
</dbReference>
<dbReference type="Gene3D" id="1.10.357.10">
    <property type="entry name" value="Tetracycline Repressor, domain 2"/>
    <property type="match status" value="1"/>
</dbReference>
<dbReference type="PROSITE" id="PS50977">
    <property type="entry name" value="HTH_TETR_2"/>
    <property type="match status" value="1"/>
</dbReference>
<evidence type="ECO:0000256" key="2">
    <source>
        <dbReference type="ARBA" id="ARBA00023125"/>
    </source>
</evidence>
<feature type="DNA-binding region" description="H-T-H motif" evidence="4">
    <location>
        <begin position="26"/>
        <end position="45"/>
    </location>
</feature>
<evidence type="ECO:0000313" key="6">
    <source>
        <dbReference type="EMBL" id="PSL11787.1"/>
    </source>
</evidence>
<keyword evidence="3" id="KW-0804">Transcription</keyword>
<evidence type="ECO:0000313" key="7">
    <source>
        <dbReference type="Proteomes" id="UP000242133"/>
    </source>
</evidence>
<protein>
    <submittedName>
        <fullName evidence="6">TetR family transcriptional regulator</fullName>
    </submittedName>
</protein>
<evidence type="ECO:0000256" key="4">
    <source>
        <dbReference type="PROSITE-ProRule" id="PRU00335"/>
    </source>
</evidence>
<dbReference type="Pfam" id="PF00440">
    <property type="entry name" value="TetR_N"/>
    <property type="match status" value="1"/>
</dbReference>
<dbReference type="PRINTS" id="PR00455">
    <property type="entry name" value="HTHTETR"/>
</dbReference>
<name>A0A2P8EQN6_9GAMM</name>
<evidence type="ECO:0000259" key="5">
    <source>
        <dbReference type="PROSITE" id="PS50977"/>
    </source>
</evidence>
<dbReference type="SUPFAM" id="SSF46689">
    <property type="entry name" value="Homeodomain-like"/>
    <property type="match status" value="1"/>
</dbReference>